<keyword evidence="2" id="KW-1185">Reference proteome</keyword>
<dbReference type="eggNOG" id="arCOG01699">
    <property type="taxonomic scope" value="Archaea"/>
</dbReference>
<dbReference type="Gene3D" id="3.40.630.30">
    <property type="match status" value="1"/>
</dbReference>
<dbReference type="AlphaFoldDB" id="U3TEM9"/>
<proteinExistence type="predicted"/>
<organism evidence="1 2">
    <name type="scientific">Aeropyrum camini SY1 = JCM 12091</name>
    <dbReference type="NCBI Taxonomy" id="1198449"/>
    <lineage>
        <taxon>Archaea</taxon>
        <taxon>Thermoproteota</taxon>
        <taxon>Thermoprotei</taxon>
        <taxon>Desulfurococcales</taxon>
        <taxon>Desulfurococcaceae</taxon>
        <taxon>Aeropyrum</taxon>
    </lineage>
</organism>
<reference evidence="1 2" key="1">
    <citation type="journal article" date="2013" name="Appl. Environ. Microbiol.">
        <title>Variation of the Virus-Related Elements within Syntenic Genomes of the Hyperthermophilic Archaeon Aeropyrum.</title>
        <authorList>
            <person name="Daifuku T."/>
            <person name="Yoshida T."/>
            <person name="Kitamura T."/>
            <person name="Kawaichi S."/>
            <person name="Inoue T."/>
            <person name="Nomura K."/>
            <person name="Yoshida Y."/>
            <person name="Kuno S."/>
            <person name="Sako Y."/>
        </authorList>
    </citation>
    <scope>NUCLEOTIDE SEQUENCE [LARGE SCALE GENOMIC DNA]</scope>
    <source>
        <strain evidence="1 2">SY1</strain>
    </source>
</reference>
<dbReference type="EMBL" id="AP012489">
    <property type="protein sequence ID" value="BAN90490.1"/>
    <property type="molecule type" value="Genomic_DNA"/>
</dbReference>
<dbReference type="PIRSF" id="PIRSF017998">
    <property type="entry name" value="UCP017998"/>
    <property type="match status" value="1"/>
</dbReference>
<accession>U3TEM9</accession>
<protein>
    <submittedName>
        <fullName evidence="1">Uncharacterized conserved protein</fullName>
    </submittedName>
</protein>
<evidence type="ECO:0000313" key="1">
    <source>
        <dbReference type="EMBL" id="BAN90490.1"/>
    </source>
</evidence>
<dbReference type="InterPro" id="IPR016181">
    <property type="entry name" value="Acyl_CoA_acyltransferase"/>
</dbReference>
<dbReference type="KEGG" id="acj:ACAM_1021"/>
<dbReference type="GeneID" id="17110361"/>
<name>U3TEM9_9CREN</name>
<gene>
    <name evidence="1" type="ORF">ACAM_1021</name>
</gene>
<sequence length="192" mass="21621">MRLRASISQGRFSGEFFLAVRVEGGGGLLELCNSLAFCGRGFYRPWIEIYNVSPSLPTIGFSSTAGSPVEAVLLDLAAEALGPAEPLYVEYAWDSETLYQIQRGAPAPASRLGFELWRRGFRWFKVWYHPEGFMEGGEKIQAEKPLGRDHEERLVGEVRRELEGFVRMWRGSSNEFMARAVERALAILDGLR</sequence>
<dbReference type="Proteomes" id="UP000016887">
    <property type="component" value="Chromosome"/>
</dbReference>
<evidence type="ECO:0000313" key="2">
    <source>
        <dbReference type="Proteomes" id="UP000016887"/>
    </source>
</evidence>
<dbReference type="Pfam" id="PF06557">
    <property type="entry name" value="DUF1122"/>
    <property type="match status" value="1"/>
</dbReference>
<dbReference type="RefSeq" id="WP_022541763.1">
    <property type="nucleotide sequence ID" value="NC_022521.1"/>
</dbReference>
<dbReference type="SUPFAM" id="SSF55729">
    <property type="entry name" value="Acyl-CoA N-acyltransferases (Nat)"/>
    <property type="match status" value="1"/>
</dbReference>
<dbReference type="InterPro" id="IPR008304">
    <property type="entry name" value="UCP017998"/>
</dbReference>
<dbReference type="STRING" id="1198449.ACAM_1021"/>